<gene>
    <name evidence="10" type="ORF">H7F53_10820</name>
</gene>
<dbReference type="RefSeq" id="WP_185679494.1">
    <property type="nucleotide sequence ID" value="NZ_JACLAX010000009.1"/>
</dbReference>
<dbReference type="InterPro" id="IPR052159">
    <property type="entry name" value="Competence_DNA_uptake"/>
</dbReference>
<keyword evidence="4 7" id="KW-1133">Transmembrane helix</keyword>
<comment type="subcellular location">
    <subcellularLocation>
        <location evidence="1">Cell membrane</location>
        <topology evidence="1">Multi-pass membrane protein</topology>
    </subcellularLocation>
</comment>
<accession>A0A7X1G0C1</accession>
<proteinExistence type="predicted"/>
<feature type="transmembrane region" description="Helical" evidence="7">
    <location>
        <begin position="464"/>
        <end position="484"/>
    </location>
</feature>
<evidence type="ECO:0000313" key="10">
    <source>
        <dbReference type="EMBL" id="MBC2669637.1"/>
    </source>
</evidence>
<comment type="caution">
    <text evidence="10">The sequence shown here is derived from an EMBL/GenBank/DDBJ whole genome shotgun (WGS) entry which is preliminary data.</text>
</comment>
<feature type="transmembrane region" description="Helical" evidence="7">
    <location>
        <begin position="294"/>
        <end position="312"/>
    </location>
</feature>
<dbReference type="NCBIfam" id="TIGR00360">
    <property type="entry name" value="ComEC_N-term"/>
    <property type="match status" value="1"/>
</dbReference>
<evidence type="ECO:0000256" key="7">
    <source>
        <dbReference type="SAM" id="Phobius"/>
    </source>
</evidence>
<evidence type="ECO:0000259" key="8">
    <source>
        <dbReference type="Pfam" id="PF03772"/>
    </source>
</evidence>
<feature type="transmembrane region" description="Helical" evidence="7">
    <location>
        <begin position="318"/>
        <end position="335"/>
    </location>
</feature>
<dbReference type="Pfam" id="PF03772">
    <property type="entry name" value="Competence"/>
    <property type="match status" value="1"/>
</dbReference>
<dbReference type="GO" id="GO:0005886">
    <property type="term" value="C:plasma membrane"/>
    <property type="evidence" value="ECO:0007669"/>
    <property type="project" value="UniProtKB-SubCell"/>
</dbReference>
<sequence length="718" mass="75577">MNRRIERFLAERQYDGAAWLAVAFACGIAAWFALPRAGQWVAFIGLGLFGGVAALKRRPSDASMPLGRIALGTMAAVLAAGVAHVWMRSELVGTPGIARPFAGMIEGRVLSRIIRPADGEWRLVLATRDPLSLRRVIRVRLRVPQAAMPANLGDGARVRVKVRLMPPAPPLLPGGYDFARAAWFEGLAATGVALGPIAVQAAGKTAPGLPALRATLSAHITTRLPGSAGGIAAALASGDRGGIARADEEAMRDAGLSHLLSVSGLHVSAVVAAGYLVGLRLLALWPWLALRLRLPLWAAMGAAVAGGFYTVLTGSEVPTVRSLVGSLLVLLAVALGRDPLSLRLLALSALVVMLAWPEAVIGPSFQLSFAAVLAIVALHAVPAVRDRLAAREEPAWQAGMRRLGGLLLTGLVIELALLPIGLFHFHRAGLLGALANVVAIPLTTFVIMPAVALALALDLVGLGAPAWWCAGQALALLLRLAHGVAEVPAAVALTPAFGPGPFLLLLGGGLWLALWPGPVRRWGLLPIALGGVAALTARAPDVLVSNDGRHVAVTGLVPGHLAVLRDPRPGFAQDRLNEMAGLDTTLVPLTGLPQTTCNTDFCSVVLQRRARSWHLLLARGSDPVPLRDLAAACERVDLVIAPRWLPASCRPRWRKIDRHSLAQTGGVAIDLLAGRIETVRRERDDHGWQVPPPTLPAGRTDQPVPPRWSPAAPPAAQW</sequence>
<dbReference type="PROSITE" id="PS51257">
    <property type="entry name" value="PROKAR_LIPOPROTEIN"/>
    <property type="match status" value="1"/>
</dbReference>
<dbReference type="Proteomes" id="UP000551327">
    <property type="component" value="Unassembled WGS sequence"/>
</dbReference>
<reference evidence="10 11" key="1">
    <citation type="submission" date="2020-08" db="EMBL/GenBank/DDBJ databases">
        <title>The genome sequence of type strain Novosphingobium piscinae KCTC 42194.</title>
        <authorList>
            <person name="Liu Y."/>
        </authorList>
    </citation>
    <scope>NUCLEOTIDE SEQUENCE [LARGE SCALE GENOMIC DNA]</scope>
    <source>
        <strain evidence="10 11">KCTC 42194</strain>
    </source>
</reference>
<keyword evidence="11" id="KW-1185">Reference proteome</keyword>
<protein>
    <submittedName>
        <fullName evidence="10">ComEC/Rec2 family competence protein</fullName>
    </submittedName>
</protein>
<dbReference type="Pfam" id="PF13567">
    <property type="entry name" value="DUF4131"/>
    <property type="match status" value="1"/>
</dbReference>
<dbReference type="PANTHER" id="PTHR30619">
    <property type="entry name" value="DNA INTERNALIZATION/COMPETENCE PROTEIN COMEC/REC2"/>
    <property type="match status" value="1"/>
</dbReference>
<name>A0A7X1G0C1_9SPHN</name>
<feature type="region of interest" description="Disordered" evidence="6">
    <location>
        <begin position="682"/>
        <end position="718"/>
    </location>
</feature>
<feature type="compositionally biased region" description="Pro residues" evidence="6">
    <location>
        <begin position="703"/>
        <end position="718"/>
    </location>
</feature>
<evidence type="ECO:0000256" key="1">
    <source>
        <dbReference type="ARBA" id="ARBA00004651"/>
    </source>
</evidence>
<feature type="transmembrane region" description="Helical" evidence="7">
    <location>
        <begin position="365"/>
        <end position="384"/>
    </location>
</feature>
<organism evidence="10 11">
    <name type="scientific">Novosphingobium piscinae</name>
    <dbReference type="NCBI Taxonomy" id="1507448"/>
    <lineage>
        <taxon>Bacteria</taxon>
        <taxon>Pseudomonadati</taxon>
        <taxon>Pseudomonadota</taxon>
        <taxon>Alphaproteobacteria</taxon>
        <taxon>Sphingomonadales</taxon>
        <taxon>Sphingomonadaceae</taxon>
        <taxon>Novosphingobium</taxon>
    </lineage>
</organism>
<keyword evidence="5 7" id="KW-0472">Membrane</keyword>
<feature type="domain" description="ComEC/Rec2-related protein" evidence="8">
    <location>
        <begin position="235"/>
        <end position="516"/>
    </location>
</feature>
<dbReference type="AlphaFoldDB" id="A0A7X1G0C1"/>
<feature type="domain" description="DUF4131" evidence="9">
    <location>
        <begin position="39"/>
        <end position="196"/>
    </location>
</feature>
<evidence type="ECO:0000256" key="2">
    <source>
        <dbReference type="ARBA" id="ARBA00022475"/>
    </source>
</evidence>
<feature type="transmembrane region" description="Helical" evidence="7">
    <location>
        <begin position="259"/>
        <end position="282"/>
    </location>
</feature>
<dbReference type="InterPro" id="IPR004477">
    <property type="entry name" value="ComEC_N"/>
</dbReference>
<feature type="transmembrane region" description="Helical" evidence="7">
    <location>
        <begin position="405"/>
        <end position="425"/>
    </location>
</feature>
<evidence type="ECO:0000259" key="9">
    <source>
        <dbReference type="Pfam" id="PF13567"/>
    </source>
</evidence>
<feature type="transmembrane region" description="Helical" evidence="7">
    <location>
        <begin position="69"/>
        <end position="87"/>
    </location>
</feature>
<dbReference type="EMBL" id="JACLAX010000009">
    <property type="protein sequence ID" value="MBC2669637.1"/>
    <property type="molecule type" value="Genomic_DNA"/>
</dbReference>
<evidence type="ECO:0000256" key="6">
    <source>
        <dbReference type="SAM" id="MobiDB-lite"/>
    </source>
</evidence>
<dbReference type="PANTHER" id="PTHR30619:SF1">
    <property type="entry name" value="RECOMBINATION PROTEIN 2"/>
    <property type="match status" value="1"/>
</dbReference>
<keyword evidence="3 7" id="KW-0812">Transmembrane</keyword>
<feature type="transmembrane region" description="Helical" evidence="7">
    <location>
        <begin position="496"/>
        <end position="515"/>
    </location>
</feature>
<feature type="transmembrane region" description="Helical" evidence="7">
    <location>
        <begin position="431"/>
        <end position="457"/>
    </location>
</feature>
<evidence type="ECO:0000256" key="3">
    <source>
        <dbReference type="ARBA" id="ARBA00022692"/>
    </source>
</evidence>
<evidence type="ECO:0000256" key="5">
    <source>
        <dbReference type="ARBA" id="ARBA00023136"/>
    </source>
</evidence>
<feature type="transmembrane region" description="Helical" evidence="7">
    <location>
        <begin position="16"/>
        <end position="34"/>
    </location>
</feature>
<evidence type="ECO:0000256" key="4">
    <source>
        <dbReference type="ARBA" id="ARBA00022989"/>
    </source>
</evidence>
<feature type="transmembrane region" description="Helical" evidence="7">
    <location>
        <begin position="40"/>
        <end position="57"/>
    </location>
</feature>
<keyword evidence="2" id="KW-1003">Cell membrane</keyword>
<evidence type="ECO:0000313" key="11">
    <source>
        <dbReference type="Proteomes" id="UP000551327"/>
    </source>
</evidence>
<dbReference type="InterPro" id="IPR025405">
    <property type="entry name" value="DUF4131"/>
</dbReference>